<dbReference type="Pfam" id="PF05164">
    <property type="entry name" value="ZapA"/>
    <property type="match status" value="1"/>
</dbReference>
<keyword evidence="2" id="KW-1185">Reference proteome</keyword>
<proteinExistence type="predicted"/>
<name>A0ABZ0UVQ8_9RICK</name>
<dbReference type="EMBL" id="CP112932">
    <property type="protein sequence ID" value="WPY00999.1"/>
    <property type="molecule type" value="Genomic_DNA"/>
</dbReference>
<dbReference type="SUPFAM" id="SSF102829">
    <property type="entry name" value="Cell division protein ZapA-like"/>
    <property type="match status" value="1"/>
</dbReference>
<reference evidence="1 2" key="1">
    <citation type="submission" date="2022-10" db="EMBL/GenBank/DDBJ databases">
        <title>Host association and intracellularity evolved multiple times independently in the Rickettsiales.</title>
        <authorList>
            <person name="Castelli M."/>
            <person name="Nardi T."/>
            <person name="Gammuto L."/>
            <person name="Bellinzona G."/>
            <person name="Sabaneyeva E."/>
            <person name="Potekhin A."/>
            <person name="Serra V."/>
            <person name="Petroni G."/>
            <person name="Sassera D."/>
        </authorList>
    </citation>
    <scope>NUCLEOTIDE SEQUENCE [LARGE SCALE GENOMIC DNA]</scope>
    <source>
        <strain evidence="1 2">Kr 154-4</strain>
    </source>
</reference>
<dbReference type="GO" id="GO:0051301">
    <property type="term" value="P:cell division"/>
    <property type="evidence" value="ECO:0007669"/>
    <property type="project" value="UniProtKB-KW"/>
</dbReference>
<dbReference type="InterPro" id="IPR007838">
    <property type="entry name" value="Cell_div_ZapA-like"/>
</dbReference>
<evidence type="ECO:0000313" key="2">
    <source>
        <dbReference type="Proteomes" id="UP001326613"/>
    </source>
</evidence>
<protein>
    <submittedName>
        <fullName evidence="1">Cell division protein ZapA</fullName>
    </submittedName>
</protein>
<dbReference type="Proteomes" id="UP001326613">
    <property type="component" value="Chromosome"/>
</dbReference>
<sequence length="105" mass="11771">MPIVTITLNNKNFKLFCNDGSEELLHSLAAAINDKIMQLKTTNQSAPFELLLILTTLSLQQEIHNLQDRLGSSEVDNNHNEREQFAETLSSIATYLESLAQKIGK</sequence>
<keyword evidence="1" id="KW-0132">Cell division</keyword>
<gene>
    <name evidence="1" type="ORF">Trichorick_00889</name>
</gene>
<evidence type="ECO:0000313" key="1">
    <source>
        <dbReference type="EMBL" id="WPY00999.1"/>
    </source>
</evidence>
<keyword evidence="1" id="KW-0131">Cell cycle</keyword>
<dbReference type="InterPro" id="IPR036192">
    <property type="entry name" value="Cell_div_ZapA-like_sf"/>
</dbReference>
<accession>A0ABZ0UVQ8</accession>
<organism evidence="1 2">
    <name type="scientific">Candidatus Trichorickettsia mobilis</name>
    <dbReference type="NCBI Taxonomy" id="1346319"/>
    <lineage>
        <taxon>Bacteria</taxon>
        <taxon>Pseudomonadati</taxon>
        <taxon>Pseudomonadota</taxon>
        <taxon>Alphaproteobacteria</taxon>
        <taxon>Rickettsiales</taxon>
        <taxon>Rickettsiaceae</taxon>
        <taxon>Rickettsieae</taxon>
        <taxon>Candidatus Trichorickettsia</taxon>
    </lineage>
</organism>
<dbReference type="RefSeq" id="WP_323737815.1">
    <property type="nucleotide sequence ID" value="NZ_CP112932.1"/>
</dbReference>